<feature type="transmembrane region" description="Helical" evidence="24">
    <location>
        <begin position="185"/>
        <end position="206"/>
    </location>
</feature>
<evidence type="ECO:0000256" key="24">
    <source>
        <dbReference type="SAM" id="Phobius"/>
    </source>
</evidence>
<feature type="transmembrane region" description="Helical" evidence="24">
    <location>
        <begin position="64"/>
        <end position="82"/>
    </location>
</feature>
<evidence type="ECO:0000256" key="16">
    <source>
        <dbReference type="ARBA" id="ARBA00023209"/>
    </source>
</evidence>
<evidence type="ECO:0000256" key="3">
    <source>
        <dbReference type="ARBA" id="ARBA00005119"/>
    </source>
</evidence>
<feature type="transmembrane region" description="Helical" evidence="24">
    <location>
        <begin position="218"/>
        <end position="238"/>
    </location>
</feature>
<protein>
    <recommendedName>
        <fullName evidence="7">Phosphatidate cytidylyltransferase</fullName>
        <ecNumber evidence="6">2.7.7.41</ecNumber>
    </recommendedName>
    <alternativeName>
        <fullName evidence="20">CDP-DAG synthase</fullName>
    </alternativeName>
    <alternativeName>
        <fullName evidence="22">CDP-DG synthase</fullName>
    </alternativeName>
    <alternativeName>
        <fullName evidence="18">CDP-diacylglycerol synthase</fullName>
    </alternativeName>
    <alternativeName>
        <fullName evidence="21">CDP-diglyceride pyrophosphorylase</fullName>
    </alternativeName>
    <alternativeName>
        <fullName evidence="23">CDP-diglyceride synthase</fullName>
    </alternativeName>
    <alternativeName>
        <fullName evidence="19">CTP:phosphatidate cytidylyltransferase</fullName>
    </alternativeName>
</protein>
<evidence type="ECO:0000256" key="2">
    <source>
        <dbReference type="ARBA" id="ARBA00004651"/>
    </source>
</evidence>
<evidence type="ECO:0000256" key="22">
    <source>
        <dbReference type="ARBA" id="ARBA00032743"/>
    </source>
</evidence>
<dbReference type="Proteomes" id="UP000009223">
    <property type="component" value="Chromosome"/>
</dbReference>
<keyword evidence="13 24" id="KW-1133">Transmembrane helix</keyword>
<gene>
    <name evidence="25" type="primary">cdsA_2</name>
    <name evidence="25" type="ordered locus">TREPR_2674</name>
</gene>
<evidence type="ECO:0000256" key="1">
    <source>
        <dbReference type="ARBA" id="ARBA00001698"/>
    </source>
</evidence>
<evidence type="ECO:0000256" key="14">
    <source>
        <dbReference type="ARBA" id="ARBA00023098"/>
    </source>
</evidence>
<evidence type="ECO:0000313" key="25">
    <source>
        <dbReference type="EMBL" id="AEF85889.1"/>
    </source>
</evidence>
<comment type="pathway">
    <text evidence="3">Phospholipid metabolism; CDP-diacylglycerol biosynthesis; CDP-diacylglycerol from sn-glycerol 3-phosphate: step 3/3.</text>
</comment>
<comment type="catalytic activity">
    <reaction evidence="1">
        <text>a 1,2-diacyl-sn-glycero-3-phosphate + CTP + H(+) = a CDP-1,2-diacyl-sn-glycerol + diphosphate</text>
        <dbReference type="Rhea" id="RHEA:16229"/>
        <dbReference type="ChEBI" id="CHEBI:15378"/>
        <dbReference type="ChEBI" id="CHEBI:33019"/>
        <dbReference type="ChEBI" id="CHEBI:37563"/>
        <dbReference type="ChEBI" id="CHEBI:58332"/>
        <dbReference type="ChEBI" id="CHEBI:58608"/>
        <dbReference type="EC" id="2.7.7.41"/>
    </reaction>
</comment>
<feature type="transmembrane region" description="Helical" evidence="24">
    <location>
        <begin position="146"/>
        <end position="165"/>
    </location>
</feature>
<evidence type="ECO:0000313" key="26">
    <source>
        <dbReference type="Proteomes" id="UP000009223"/>
    </source>
</evidence>
<evidence type="ECO:0000256" key="7">
    <source>
        <dbReference type="ARBA" id="ARBA00019373"/>
    </source>
</evidence>
<dbReference type="PANTHER" id="PTHR46382">
    <property type="entry name" value="PHOSPHATIDATE CYTIDYLYLTRANSFERASE"/>
    <property type="match status" value="1"/>
</dbReference>
<keyword evidence="15 24" id="KW-0472">Membrane</keyword>
<evidence type="ECO:0000256" key="11">
    <source>
        <dbReference type="ARBA" id="ARBA00022692"/>
    </source>
</evidence>
<evidence type="ECO:0000256" key="6">
    <source>
        <dbReference type="ARBA" id="ARBA00012487"/>
    </source>
</evidence>
<dbReference type="Pfam" id="PF01148">
    <property type="entry name" value="CTP_transf_1"/>
    <property type="match status" value="1"/>
</dbReference>
<reference evidence="25 26" key="2">
    <citation type="journal article" date="2011" name="ISME J.">
        <title>RNA-seq reveals cooperative metabolic interactions between two termite-gut spirochete species in co-culture.</title>
        <authorList>
            <person name="Rosenthal A.Z."/>
            <person name="Matson E.G."/>
            <person name="Eldar A."/>
            <person name="Leadbetter J.R."/>
        </authorList>
    </citation>
    <scope>NUCLEOTIDE SEQUENCE [LARGE SCALE GENOMIC DNA]</scope>
    <source>
        <strain evidence="26">ATCC BAA-887 / DSM 12427 / ZAS-2</strain>
    </source>
</reference>
<evidence type="ECO:0000256" key="15">
    <source>
        <dbReference type="ARBA" id="ARBA00023136"/>
    </source>
</evidence>
<evidence type="ECO:0000256" key="13">
    <source>
        <dbReference type="ARBA" id="ARBA00022989"/>
    </source>
</evidence>
<comment type="subcellular location">
    <subcellularLocation>
        <location evidence="2">Cell membrane</location>
        <topology evidence="2">Multi-pass membrane protein</topology>
    </subcellularLocation>
</comment>
<evidence type="ECO:0000256" key="4">
    <source>
        <dbReference type="ARBA" id="ARBA00005189"/>
    </source>
</evidence>
<keyword evidence="9" id="KW-0444">Lipid biosynthesis</keyword>
<dbReference type="RefSeq" id="WP_015707552.1">
    <property type="nucleotide sequence ID" value="NC_015578.1"/>
</dbReference>
<name>F5YR61_TREPZ</name>
<feature type="transmembrane region" description="Helical" evidence="24">
    <location>
        <begin position="259"/>
        <end position="282"/>
    </location>
</feature>
<proteinExistence type="inferred from homology"/>
<dbReference type="EC" id="2.7.7.41" evidence="6"/>
<feature type="transmembrane region" description="Helical" evidence="24">
    <location>
        <begin position="31"/>
        <end position="52"/>
    </location>
</feature>
<evidence type="ECO:0000256" key="17">
    <source>
        <dbReference type="ARBA" id="ARBA00023264"/>
    </source>
</evidence>
<dbReference type="STRING" id="545694.TREPR_2674"/>
<evidence type="ECO:0000256" key="12">
    <source>
        <dbReference type="ARBA" id="ARBA00022695"/>
    </source>
</evidence>
<keyword evidence="8" id="KW-1003">Cell membrane</keyword>
<accession>F5YR61</accession>
<evidence type="ECO:0000256" key="10">
    <source>
        <dbReference type="ARBA" id="ARBA00022679"/>
    </source>
</evidence>
<comment type="pathway">
    <text evidence="4">Lipid metabolism.</text>
</comment>
<dbReference type="PANTHER" id="PTHR46382:SF1">
    <property type="entry name" value="PHOSPHATIDATE CYTIDYLYLTRANSFERASE"/>
    <property type="match status" value="1"/>
</dbReference>
<keyword evidence="26" id="KW-1185">Reference proteome</keyword>
<dbReference type="GO" id="GO:0016024">
    <property type="term" value="P:CDP-diacylglycerol biosynthetic process"/>
    <property type="evidence" value="ECO:0007669"/>
    <property type="project" value="TreeGrafter"/>
</dbReference>
<evidence type="ECO:0000256" key="19">
    <source>
        <dbReference type="ARBA" id="ARBA00031825"/>
    </source>
</evidence>
<keyword evidence="14" id="KW-0443">Lipid metabolism</keyword>
<evidence type="ECO:0000256" key="9">
    <source>
        <dbReference type="ARBA" id="ARBA00022516"/>
    </source>
</evidence>
<keyword evidence="16" id="KW-0594">Phospholipid biosynthesis</keyword>
<dbReference type="HOGENOM" id="CLU_037294_3_1_12"/>
<evidence type="ECO:0000256" key="18">
    <source>
        <dbReference type="ARBA" id="ARBA00029893"/>
    </source>
</evidence>
<feature type="transmembrane region" description="Helical" evidence="24">
    <location>
        <begin position="118"/>
        <end position="140"/>
    </location>
</feature>
<dbReference type="OrthoDB" id="9799199at2"/>
<comment type="similarity">
    <text evidence="5">Belongs to the CDS family.</text>
</comment>
<dbReference type="GO" id="GO:0005886">
    <property type="term" value="C:plasma membrane"/>
    <property type="evidence" value="ECO:0007669"/>
    <property type="project" value="UniProtKB-SubCell"/>
</dbReference>
<dbReference type="EMBL" id="CP001843">
    <property type="protein sequence ID" value="AEF85889.1"/>
    <property type="molecule type" value="Genomic_DNA"/>
</dbReference>
<evidence type="ECO:0000256" key="23">
    <source>
        <dbReference type="ARBA" id="ARBA00033406"/>
    </source>
</evidence>
<keyword evidence="12 25" id="KW-0548">Nucleotidyltransferase</keyword>
<keyword evidence="10 25" id="KW-0808">Transferase</keyword>
<evidence type="ECO:0000256" key="21">
    <source>
        <dbReference type="ARBA" id="ARBA00032396"/>
    </source>
</evidence>
<keyword evidence="11 24" id="KW-0812">Transmembrane</keyword>
<dbReference type="GO" id="GO:0004605">
    <property type="term" value="F:phosphatidate cytidylyltransferase activity"/>
    <property type="evidence" value="ECO:0007669"/>
    <property type="project" value="UniProtKB-EC"/>
</dbReference>
<dbReference type="KEGG" id="tpi:TREPR_2674"/>
<keyword evidence="17" id="KW-1208">Phospholipid metabolism</keyword>
<dbReference type="eggNOG" id="COG4589">
    <property type="taxonomic scope" value="Bacteria"/>
</dbReference>
<organism evidence="25 26">
    <name type="scientific">Treponema primitia (strain ATCC BAA-887 / DSM 12427 / ZAS-2)</name>
    <dbReference type="NCBI Taxonomy" id="545694"/>
    <lineage>
        <taxon>Bacteria</taxon>
        <taxon>Pseudomonadati</taxon>
        <taxon>Spirochaetota</taxon>
        <taxon>Spirochaetia</taxon>
        <taxon>Spirochaetales</taxon>
        <taxon>Treponemataceae</taxon>
        <taxon>Treponema</taxon>
    </lineage>
</organism>
<evidence type="ECO:0000256" key="20">
    <source>
        <dbReference type="ARBA" id="ARBA00032253"/>
    </source>
</evidence>
<evidence type="ECO:0000256" key="5">
    <source>
        <dbReference type="ARBA" id="ARBA00010185"/>
    </source>
</evidence>
<sequence length="284" mass="30001">MNKLIQRLLVFIIGVPLTICLVLYFPQKNHIAVNVAVILLSALGAIEFAGMLKKKGSTLPSWEAAILGSLAPLAMTLMVSFGWSGQSIPMALTLGAAWLLVSKVFTGADKFQDINNQVVGGFAVMIYPGLFMAWIIRMSLIPLSDMVILMFLLMVMGNDSLAWAAGMLFGKGNRGIVPASPNKSIAGFIGGFIVSILVGLGAVLFFPLEFSPTRFSAPLSGILLGLICGIAGTLGDLGESALKRSAGTKDSGTIIPGRGGILDTIDSIALAAPVYYGLYWLLFN</sequence>
<evidence type="ECO:0000256" key="8">
    <source>
        <dbReference type="ARBA" id="ARBA00022475"/>
    </source>
</evidence>
<feature type="transmembrane region" description="Helical" evidence="24">
    <location>
        <begin position="88"/>
        <end position="106"/>
    </location>
</feature>
<reference evidence="26" key="1">
    <citation type="submission" date="2009-12" db="EMBL/GenBank/DDBJ databases">
        <title>Complete sequence of Treponema primitia strain ZAS-2.</title>
        <authorList>
            <person name="Tetu S.G."/>
            <person name="Matson E."/>
            <person name="Ren Q."/>
            <person name="Seshadri R."/>
            <person name="Elbourne L."/>
            <person name="Hassan K.A."/>
            <person name="Durkin A."/>
            <person name="Radune D."/>
            <person name="Mohamoud Y."/>
            <person name="Shay R."/>
            <person name="Jin S."/>
            <person name="Zhang X."/>
            <person name="Lucey K."/>
            <person name="Ballor N.R."/>
            <person name="Ottesen E."/>
            <person name="Rosenthal R."/>
            <person name="Allen A."/>
            <person name="Leadbetter J.R."/>
            <person name="Paulsen I.T."/>
        </authorList>
    </citation>
    <scope>NUCLEOTIDE SEQUENCE [LARGE SCALE GENOMIC DNA]</scope>
    <source>
        <strain evidence="26">ATCC BAA-887 / DSM 12427 / ZAS-2</strain>
    </source>
</reference>
<feature type="transmembrane region" description="Helical" evidence="24">
    <location>
        <begin position="7"/>
        <end position="25"/>
    </location>
</feature>
<dbReference type="AlphaFoldDB" id="F5YR61"/>